<evidence type="ECO:0000313" key="3">
    <source>
        <dbReference type="EMBL" id="OIN56821.1"/>
    </source>
</evidence>
<reference evidence="3 4" key="1">
    <citation type="submission" date="2016-10" db="EMBL/GenBank/DDBJ databases">
        <title>Arsenicibacter rosenii gen. nov., sp. nov., an efficient arsenic-methylating bacterium isolated from an arsenic-contaminated paddy soil.</title>
        <authorList>
            <person name="Huang K."/>
        </authorList>
    </citation>
    <scope>NUCLEOTIDE SEQUENCE [LARGE SCALE GENOMIC DNA]</scope>
    <source>
        <strain evidence="3 4">SM-1</strain>
    </source>
</reference>
<dbReference type="EMBL" id="MORL01000018">
    <property type="protein sequence ID" value="OIN56821.1"/>
    <property type="molecule type" value="Genomic_DNA"/>
</dbReference>
<feature type="coiled-coil region" evidence="1">
    <location>
        <begin position="152"/>
        <end position="193"/>
    </location>
</feature>
<evidence type="ECO:0000256" key="1">
    <source>
        <dbReference type="SAM" id="Coils"/>
    </source>
</evidence>
<feature type="compositionally biased region" description="Low complexity" evidence="2">
    <location>
        <begin position="25"/>
        <end position="47"/>
    </location>
</feature>
<name>A0A1S2VDI3_9BACT</name>
<evidence type="ECO:0000256" key="2">
    <source>
        <dbReference type="SAM" id="MobiDB-lite"/>
    </source>
</evidence>
<keyword evidence="1" id="KW-0175">Coiled coil</keyword>
<sequence>MPEPDNSLGRKILSFFIKDEPAPNAPASGTPAPASPQSPASAPATPAQRPVSAPQPAGSIDTKFVTHFASVLEKANIQGPDYFEFREMLRNLAELGLDEDKRFQAAWASFKTLGGKADVSVLTNTASQYLTALGQDRDAFLKSVETALAERVGGLQNEQKQLQATNEALAKQIADLQRQMAQNTERLSKINDEIDEQSLKLTQNRSNFEATYGSFTEQIKDDIHKIQTYLK</sequence>
<dbReference type="RefSeq" id="WP_071505547.1">
    <property type="nucleotide sequence ID" value="NZ_MORL01000018.1"/>
</dbReference>
<dbReference type="OrthoDB" id="1160770at2"/>
<proteinExistence type="predicted"/>
<evidence type="ECO:0000313" key="4">
    <source>
        <dbReference type="Proteomes" id="UP000181790"/>
    </source>
</evidence>
<gene>
    <name evidence="3" type="ORF">BLX24_22885</name>
</gene>
<protein>
    <submittedName>
        <fullName evidence="3">Uncharacterized protein</fullName>
    </submittedName>
</protein>
<comment type="caution">
    <text evidence="3">The sequence shown here is derived from an EMBL/GenBank/DDBJ whole genome shotgun (WGS) entry which is preliminary data.</text>
</comment>
<dbReference type="Proteomes" id="UP000181790">
    <property type="component" value="Unassembled WGS sequence"/>
</dbReference>
<dbReference type="AlphaFoldDB" id="A0A1S2VDI3"/>
<organism evidence="3 4">
    <name type="scientific">Arsenicibacter rosenii</name>
    <dbReference type="NCBI Taxonomy" id="1750698"/>
    <lineage>
        <taxon>Bacteria</taxon>
        <taxon>Pseudomonadati</taxon>
        <taxon>Bacteroidota</taxon>
        <taxon>Cytophagia</taxon>
        <taxon>Cytophagales</taxon>
        <taxon>Spirosomataceae</taxon>
        <taxon>Arsenicibacter</taxon>
    </lineage>
</organism>
<accession>A0A1S2VDI3</accession>
<feature type="region of interest" description="Disordered" evidence="2">
    <location>
        <begin position="19"/>
        <end position="58"/>
    </location>
</feature>
<keyword evidence="4" id="KW-1185">Reference proteome</keyword>